<protein>
    <recommendedName>
        <fullName evidence="2">BTB domain-containing protein</fullName>
    </recommendedName>
</protein>
<sequence length="114" mass="12936">MGIQKDRVRFNVGGRIFETTATTLANAGRNSMFGAMFDENWNLQSDNSNEYFIDRNPDCFAVLLDLLRTQELHIPANMSEKLLYREACIMAFSTTFDQPNGVPLMATGCGFRRQ</sequence>
<dbReference type="AlphaFoldDB" id="A0A4Y1RW50"/>
<dbReference type="InterPro" id="IPR000210">
    <property type="entry name" value="BTB/POZ_dom"/>
</dbReference>
<name>A0A4Y1RW50_PRUDU</name>
<gene>
    <name evidence="3" type="ORF">Prudu_020836</name>
</gene>
<dbReference type="PANTHER" id="PTHR14499:SF116">
    <property type="entry name" value="OSJNBA0029H02.24 PROTEIN"/>
    <property type="match status" value="1"/>
</dbReference>
<organism evidence="3">
    <name type="scientific">Prunus dulcis</name>
    <name type="common">Almond</name>
    <name type="synonym">Amygdalus dulcis</name>
    <dbReference type="NCBI Taxonomy" id="3755"/>
    <lineage>
        <taxon>Eukaryota</taxon>
        <taxon>Viridiplantae</taxon>
        <taxon>Streptophyta</taxon>
        <taxon>Embryophyta</taxon>
        <taxon>Tracheophyta</taxon>
        <taxon>Spermatophyta</taxon>
        <taxon>Magnoliopsida</taxon>
        <taxon>eudicotyledons</taxon>
        <taxon>Gunneridae</taxon>
        <taxon>Pentapetalae</taxon>
        <taxon>rosids</taxon>
        <taxon>fabids</taxon>
        <taxon>Rosales</taxon>
        <taxon>Rosaceae</taxon>
        <taxon>Amygdaloideae</taxon>
        <taxon>Amygdaleae</taxon>
        <taxon>Prunus</taxon>
    </lineage>
</organism>
<accession>A0A4Y1RW50</accession>
<dbReference type="SUPFAM" id="SSF54695">
    <property type="entry name" value="POZ domain"/>
    <property type="match status" value="1"/>
</dbReference>
<dbReference type="Gene3D" id="3.30.710.10">
    <property type="entry name" value="Potassium Channel Kv1.1, Chain A"/>
    <property type="match status" value="1"/>
</dbReference>
<feature type="domain" description="BTB" evidence="2">
    <location>
        <begin position="6"/>
        <end position="76"/>
    </location>
</feature>
<comment type="pathway">
    <text evidence="1">Protein modification; protein ubiquitination.</text>
</comment>
<dbReference type="CDD" id="cd18316">
    <property type="entry name" value="BTB_POZ_KCTD-like"/>
    <property type="match status" value="1"/>
</dbReference>
<dbReference type="PANTHER" id="PTHR14499">
    <property type="entry name" value="POTASSIUM CHANNEL TETRAMERIZATION DOMAIN-CONTAINING"/>
    <property type="match status" value="1"/>
</dbReference>
<reference evidence="3" key="1">
    <citation type="journal article" date="2019" name="Science">
        <title>Mutation of a bHLH transcription factor allowed almond domestication.</title>
        <authorList>
            <person name="Sanchez-Perez R."/>
            <person name="Pavan S."/>
            <person name="Mazzeo R."/>
            <person name="Moldovan C."/>
            <person name="Aiese Cigliano R."/>
            <person name="Del Cueto J."/>
            <person name="Ricciardi F."/>
            <person name="Lotti C."/>
            <person name="Ricciardi L."/>
            <person name="Dicenta F."/>
            <person name="Lopez-Marques R.L."/>
            <person name="Lindberg Moller B."/>
        </authorList>
    </citation>
    <scope>NUCLEOTIDE SEQUENCE</scope>
</reference>
<evidence type="ECO:0000313" key="3">
    <source>
        <dbReference type="EMBL" id="BBH08602.1"/>
    </source>
</evidence>
<dbReference type="EMBL" id="AP019303">
    <property type="protein sequence ID" value="BBH08602.1"/>
    <property type="molecule type" value="Genomic_DNA"/>
</dbReference>
<evidence type="ECO:0000259" key="2">
    <source>
        <dbReference type="PROSITE" id="PS50097"/>
    </source>
</evidence>
<dbReference type="PROSITE" id="PS50097">
    <property type="entry name" value="BTB"/>
    <property type="match status" value="1"/>
</dbReference>
<dbReference type="InterPro" id="IPR003131">
    <property type="entry name" value="T1-type_BTB"/>
</dbReference>
<dbReference type="InterPro" id="IPR011333">
    <property type="entry name" value="SKP1/BTB/POZ_sf"/>
</dbReference>
<evidence type="ECO:0000256" key="1">
    <source>
        <dbReference type="ARBA" id="ARBA00004906"/>
    </source>
</evidence>
<dbReference type="GO" id="GO:0051260">
    <property type="term" value="P:protein homooligomerization"/>
    <property type="evidence" value="ECO:0007669"/>
    <property type="project" value="InterPro"/>
</dbReference>
<dbReference type="SMART" id="SM00225">
    <property type="entry name" value="BTB"/>
    <property type="match status" value="1"/>
</dbReference>
<proteinExistence type="predicted"/>
<dbReference type="Pfam" id="PF02214">
    <property type="entry name" value="BTB_2"/>
    <property type="match status" value="1"/>
</dbReference>